<reference evidence="4" key="1">
    <citation type="submission" date="2018-11" db="EMBL/GenBank/DDBJ databases">
        <title>Complete genome sequence of Paenibacillus sp. ML311-T8.</title>
        <authorList>
            <person name="Nam Y.-D."/>
            <person name="Kang J."/>
            <person name="Chung W.-H."/>
            <person name="Park Y.S."/>
        </authorList>
    </citation>
    <scope>NUCLEOTIDE SEQUENCE [LARGE SCALE GENOMIC DNA]</scope>
    <source>
        <strain evidence="4">ML311-T8</strain>
    </source>
</reference>
<dbReference type="Gene3D" id="3.40.50.1110">
    <property type="entry name" value="SGNH hydrolase"/>
    <property type="match status" value="1"/>
</dbReference>
<sequence length="213" mass="23907">MNPVTLEWGVAHDPQPGVRIRDENDVRFKGTIWPPAMNHLLPLIRVPIGMVNVAFSATASRQWMSGELLFNQLFEAGNAIGRFRALLWQQGESDVIEEISQELYKSRILAIKSELERQWKQTFLWLPAKSTLHPEVYIKPVQEGGIRAAIDELWGTAGFAPGPDTDILGGIGIHRAVTANSQHFTLLGQQQAGLLWCISIWNMLQGIDNKMNE</sequence>
<dbReference type="InterPro" id="IPR036514">
    <property type="entry name" value="SGNH_hydro_sf"/>
</dbReference>
<feature type="domain" description="Sialate O-acetylesterase" evidence="2">
    <location>
        <begin position="43"/>
        <end position="121"/>
    </location>
</feature>
<evidence type="ECO:0000256" key="1">
    <source>
        <dbReference type="ARBA" id="ARBA00022801"/>
    </source>
</evidence>
<organism evidence="3 4">
    <name type="scientific">Paenibacillus psychroresistens</name>
    <dbReference type="NCBI Taxonomy" id="1778678"/>
    <lineage>
        <taxon>Bacteria</taxon>
        <taxon>Bacillati</taxon>
        <taxon>Bacillota</taxon>
        <taxon>Bacilli</taxon>
        <taxon>Bacillales</taxon>
        <taxon>Paenibacillaceae</taxon>
        <taxon>Paenibacillus</taxon>
    </lineage>
</organism>
<gene>
    <name evidence="3" type="ORF">EHS13_03180</name>
</gene>
<keyword evidence="4" id="KW-1185">Reference proteome</keyword>
<dbReference type="KEGG" id="ppsc:EHS13_03180"/>
<keyword evidence="1" id="KW-0378">Hydrolase</keyword>
<dbReference type="SUPFAM" id="SSF52266">
    <property type="entry name" value="SGNH hydrolase"/>
    <property type="match status" value="1"/>
</dbReference>
<dbReference type="OrthoDB" id="9795554at2"/>
<dbReference type="InterPro" id="IPR005181">
    <property type="entry name" value="SASA"/>
</dbReference>
<name>A0A6B8RCE8_9BACL</name>
<dbReference type="Proteomes" id="UP000426246">
    <property type="component" value="Chromosome"/>
</dbReference>
<dbReference type="GO" id="GO:0016787">
    <property type="term" value="F:hydrolase activity"/>
    <property type="evidence" value="ECO:0007669"/>
    <property type="project" value="UniProtKB-KW"/>
</dbReference>
<proteinExistence type="predicted"/>
<protein>
    <recommendedName>
        <fullName evidence="2">Sialate O-acetylesterase domain-containing protein</fullName>
    </recommendedName>
</protein>
<evidence type="ECO:0000259" key="2">
    <source>
        <dbReference type="Pfam" id="PF03629"/>
    </source>
</evidence>
<dbReference type="EMBL" id="CP034235">
    <property type="protein sequence ID" value="QGQ93979.1"/>
    <property type="molecule type" value="Genomic_DNA"/>
</dbReference>
<accession>A0A6B8RCE8</accession>
<evidence type="ECO:0000313" key="3">
    <source>
        <dbReference type="EMBL" id="QGQ93979.1"/>
    </source>
</evidence>
<dbReference type="AlphaFoldDB" id="A0A6B8RCE8"/>
<dbReference type="RefSeq" id="WP_155698975.1">
    <property type="nucleotide sequence ID" value="NZ_CP034235.1"/>
</dbReference>
<evidence type="ECO:0000313" key="4">
    <source>
        <dbReference type="Proteomes" id="UP000426246"/>
    </source>
</evidence>
<dbReference type="Pfam" id="PF03629">
    <property type="entry name" value="SASA"/>
    <property type="match status" value="1"/>
</dbReference>